<evidence type="ECO:0000256" key="1">
    <source>
        <dbReference type="SAM" id="MobiDB-lite"/>
    </source>
</evidence>
<keyword evidence="3" id="KW-1185">Reference proteome</keyword>
<accession>A0A4Z2FGV7</accession>
<proteinExistence type="predicted"/>
<dbReference type="EMBL" id="SRLO01001188">
    <property type="protein sequence ID" value="TNN40457.1"/>
    <property type="molecule type" value="Genomic_DNA"/>
</dbReference>
<comment type="caution">
    <text evidence="2">The sequence shown here is derived from an EMBL/GenBank/DDBJ whole genome shotgun (WGS) entry which is preliminary data.</text>
</comment>
<evidence type="ECO:0000313" key="3">
    <source>
        <dbReference type="Proteomes" id="UP000314294"/>
    </source>
</evidence>
<dbReference type="Proteomes" id="UP000314294">
    <property type="component" value="Unassembled WGS sequence"/>
</dbReference>
<reference evidence="2 3" key="1">
    <citation type="submission" date="2019-03" db="EMBL/GenBank/DDBJ databases">
        <title>First draft genome of Liparis tanakae, snailfish: a comprehensive survey of snailfish specific genes.</title>
        <authorList>
            <person name="Kim W."/>
            <person name="Song I."/>
            <person name="Jeong J.-H."/>
            <person name="Kim D."/>
            <person name="Kim S."/>
            <person name="Ryu S."/>
            <person name="Song J.Y."/>
            <person name="Lee S.K."/>
        </authorList>
    </citation>
    <scope>NUCLEOTIDE SEQUENCE [LARGE SCALE GENOMIC DNA]</scope>
    <source>
        <tissue evidence="2">Muscle</tissue>
    </source>
</reference>
<sequence>MSHEETAGTPCTAHAASPLEGSETPYRRSWFAGSARRASCVRKSIRLSCCYVLIGCSSADQPEEAGAVSAAPGGPVS</sequence>
<evidence type="ECO:0000313" key="2">
    <source>
        <dbReference type="EMBL" id="TNN40457.1"/>
    </source>
</evidence>
<feature type="region of interest" description="Disordered" evidence="1">
    <location>
        <begin position="1"/>
        <end position="25"/>
    </location>
</feature>
<gene>
    <name evidence="2" type="ORF">EYF80_049379</name>
</gene>
<dbReference type="AlphaFoldDB" id="A0A4Z2FGV7"/>
<organism evidence="2 3">
    <name type="scientific">Liparis tanakae</name>
    <name type="common">Tanaka's snailfish</name>
    <dbReference type="NCBI Taxonomy" id="230148"/>
    <lineage>
        <taxon>Eukaryota</taxon>
        <taxon>Metazoa</taxon>
        <taxon>Chordata</taxon>
        <taxon>Craniata</taxon>
        <taxon>Vertebrata</taxon>
        <taxon>Euteleostomi</taxon>
        <taxon>Actinopterygii</taxon>
        <taxon>Neopterygii</taxon>
        <taxon>Teleostei</taxon>
        <taxon>Neoteleostei</taxon>
        <taxon>Acanthomorphata</taxon>
        <taxon>Eupercaria</taxon>
        <taxon>Perciformes</taxon>
        <taxon>Cottioidei</taxon>
        <taxon>Cottales</taxon>
        <taxon>Liparidae</taxon>
        <taxon>Liparis</taxon>
    </lineage>
</organism>
<protein>
    <submittedName>
        <fullName evidence="2">Uncharacterized protein</fullName>
    </submittedName>
</protein>
<name>A0A4Z2FGV7_9TELE</name>